<dbReference type="Gramene" id="Pp3c18_6080V3.2">
    <property type="protein sequence ID" value="Pp3c18_6080V3.2"/>
    <property type="gene ID" value="Pp3c18_6080"/>
</dbReference>
<dbReference type="RefSeq" id="XP_024401805.1">
    <property type="nucleotide sequence ID" value="XM_024546037.2"/>
</dbReference>
<proteinExistence type="predicted"/>
<dbReference type="Proteomes" id="UP000006727">
    <property type="component" value="Chromosome 18"/>
</dbReference>
<dbReference type="OrthoDB" id="10348200at2759"/>
<dbReference type="EnsemblPlants" id="Pp3c18_6080V3.2">
    <property type="protein sequence ID" value="Pp3c18_6080V3.2"/>
    <property type="gene ID" value="Pp3c18_6080"/>
</dbReference>
<dbReference type="GO" id="GO:0004842">
    <property type="term" value="F:ubiquitin-protein transferase activity"/>
    <property type="evidence" value="ECO:0000318"/>
    <property type="project" value="GO_Central"/>
</dbReference>
<dbReference type="RefSeq" id="XP_024401804.1">
    <property type="nucleotide sequence ID" value="XM_024546036.2"/>
</dbReference>
<dbReference type="EnsemblPlants" id="Pp3c18_6080V3.1">
    <property type="protein sequence ID" value="Pp3c18_6080V3.1"/>
    <property type="gene ID" value="Pp3c18_6080"/>
</dbReference>
<dbReference type="Gramene" id="Pp3c18_6080V3.1">
    <property type="protein sequence ID" value="Pp3c18_6080V3.1"/>
    <property type="gene ID" value="Pp3c18_6080"/>
</dbReference>
<gene>
    <name evidence="2" type="primary">LOC112294991</name>
    <name evidence="1" type="ORF">PHYPA_022783</name>
</gene>
<accession>A0A2K1J035</accession>
<dbReference type="PaxDb" id="3218-PP1S185_40V6.1"/>
<dbReference type="EMBL" id="ABEU02000018">
    <property type="protein sequence ID" value="PNR34885.1"/>
    <property type="molecule type" value="Genomic_DNA"/>
</dbReference>
<dbReference type="GeneID" id="112294991"/>
<dbReference type="RefSeq" id="XP_024401806.1">
    <property type="nucleotide sequence ID" value="XM_024546038.2"/>
</dbReference>
<dbReference type="AlphaFoldDB" id="A0A2K1J035"/>
<dbReference type="InterPro" id="IPR050796">
    <property type="entry name" value="SCF_F-box_component"/>
</dbReference>
<dbReference type="PANTHER" id="PTHR31672">
    <property type="entry name" value="BNACNNG10540D PROTEIN"/>
    <property type="match status" value="1"/>
</dbReference>
<reference evidence="2" key="3">
    <citation type="submission" date="2020-12" db="UniProtKB">
        <authorList>
            <consortium name="EnsemblPlants"/>
        </authorList>
    </citation>
    <scope>IDENTIFICATION</scope>
</reference>
<evidence type="ECO:0000313" key="2">
    <source>
        <dbReference type="EnsemblPlants" id="Pp3c18_6080V3.1"/>
    </source>
</evidence>
<organism evidence="1">
    <name type="scientific">Physcomitrium patens</name>
    <name type="common">Spreading-leaved earth moss</name>
    <name type="synonym">Physcomitrella patens</name>
    <dbReference type="NCBI Taxonomy" id="3218"/>
    <lineage>
        <taxon>Eukaryota</taxon>
        <taxon>Viridiplantae</taxon>
        <taxon>Streptophyta</taxon>
        <taxon>Embryophyta</taxon>
        <taxon>Bryophyta</taxon>
        <taxon>Bryophytina</taxon>
        <taxon>Bryopsida</taxon>
        <taxon>Funariidae</taxon>
        <taxon>Funariales</taxon>
        <taxon>Funariaceae</taxon>
        <taxon>Physcomitrium</taxon>
    </lineage>
</organism>
<evidence type="ECO:0000313" key="1">
    <source>
        <dbReference type="EMBL" id="PNR34885.1"/>
    </source>
</evidence>
<reference evidence="1 3" key="1">
    <citation type="journal article" date="2008" name="Science">
        <title>The Physcomitrella genome reveals evolutionary insights into the conquest of land by plants.</title>
        <authorList>
            <person name="Rensing S."/>
            <person name="Lang D."/>
            <person name="Zimmer A."/>
            <person name="Terry A."/>
            <person name="Salamov A."/>
            <person name="Shapiro H."/>
            <person name="Nishiyama T."/>
            <person name="Perroud P.-F."/>
            <person name="Lindquist E."/>
            <person name="Kamisugi Y."/>
            <person name="Tanahashi T."/>
            <person name="Sakakibara K."/>
            <person name="Fujita T."/>
            <person name="Oishi K."/>
            <person name="Shin-I T."/>
            <person name="Kuroki Y."/>
            <person name="Toyoda A."/>
            <person name="Suzuki Y."/>
            <person name="Hashimoto A."/>
            <person name="Yamaguchi K."/>
            <person name="Sugano A."/>
            <person name="Kohara Y."/>
            <person name="Fujiyama A."/>
            <person name="Anterola A."/>
            <person name="Aoki S."/>
            <person name="Ashton N."/>
            <person name="Barbazuk W.B."/>
            <person name="Barker E."/>
            <person name="Bennetzen J."/>
            <person name="Bezanilla M."/>
            <person name="Blankenship R."/>
            <person name="Cho S.H."/>
            <person name="Dutcher S."/>
            <person name="Estelle M."/>
            <person name="Fawcett J.A."/>
            <person name="Gundlach H."/>
            <person name="Hanada K."/>
            <person name="Heyl A."/>
            <person name="Hicks K.A."/>
            <person name="Hugh J."/>
            <person name="Lohr M."/>
            <person name="Mayer K."/>
            <person name="Melkozernov A."/>
            <person name="Murata T."/>
            <person name="Nelson D."/>
            <person name="Pils B."/>
            <person name="Prigge M."/>
            <person name="Reiss B."/>
            <person name="Renner T."/>
            <person name="Rombauts S."/>
            <person name="Rushton P."/>
            <person name="Sanderfoot A."/>
            <person name="Schween G."/>
            <person name="Shiu S.-H."/>
            <person name="Stueber K."/>
            <person name="Theodoulou F.L."/>
            <person name="Tu H."/>
            <person name="Van de Peer Y."/>
            <person name="Verrier P.J."/>
            <person name="Waters E."/>
            <person name="Wood A."/>
            <person name="Yang L."/>
            <person name="Cove D."/>
            <person name="Cuming A."/>
            <person name="Hasebe M."/>
            <person name="Lucas S."/>
            <person name="Mishler D.B."/>
            <person name="Reski R."/>
            <person name="Grigoriev I."/>
            <person name="Quatrano R.S."/>
            <person name="Boore J.L."/>
        </authorList>
    </citation>
    <scope>NUCLEOTIDE SEQUENCE [LARGE SCALE GENOMIC DNA]</scope>
    <source>
        <strain evidence="2 3">cv. Gransden 2004</strain>
    </source>
</reference>
<dbReference type="GO" id="GO:0031146">
    <property type="term" value="P:SCF-dependent proteasomal ubiquitin-dependent protein catabolic process"/>
    <property type="evidence" value="ECO:0000318"/>
    <property type="project" value="GO_Central"/>
</dbReference>
<sequence>MSESPWTDDNGPDIIEILNNPNARRFLTSEKLGLLFTRCPIYQLEAAWKHIATACKFPPTPTEISKNEWLRHWTPVTFKDAATRAYHRYSPFLLETSTKLYYNIGFNLSSTHPKDRGIRNWTALPPLNFLPPGVDRVIAGSAGLLVMEGGEQPGTKPIMLWDQPKTPNDKFWGNPQAKEQCGGQSIVCITNPLTREYLVLPPIPKRRMYGKIAKFVFSDTRRCNYHLIIAGWETQRKKGRLSDILSVVVYSSKKKSYIHANYIENARPIPYFESGRSGMAVINYGVYFGGVRVLKKKNAEELHIPAIYYFNISDSRRQRLCFDFTLINVASRQVQAPKVVQAGPFRVFAVTRYAQLPTFIMLVEVELTACGSPSGNYNKVESGTMPKEMYQQLFPSAAEALLPYEVSSVDGRIAIKSLSSINWVATFDINTHSWMVFQFPHQHEEREFHLCDGCYEPVFAARP</sequence>
<keyword evidence="3" id="KW-1185">Reference proteome</keyword>
<protein>
    <submittedName>
        <fullName evidence="1 2">Uncharacterized protein</fullName>
    </submittedName>
</protein>
<reference evidence="1 3" key="2">
    <citation type="journal article" date="2018" name="Plant J.">
        <title>The Physcomitrella patens chromosome-scale assembly reveals moss genome structure and evolution.</title>
        <authorList>
            <person name="Lang D."/>
            <person name="Ullrich K.K."/>
            <person name="Murat F."/>
            <person name="Fuchs J."/>
            <person name="Jenkins J."/>
            <person name="Haas F.B."/>
            <person name="Piednoel M."/>
            <person name="Gundlach H."/>
            <person name="Van Bel M."/>
            <person name="Meyberg R."/>
            <person name="Vives C."/>
            <person name="Morata J."/>
            <person name="Symeonidi A."/>
            <person name="Hiss M."/>
            <person name="Muchero W."/>
            <person name="Kamisugi Y."/>
            <person name="Saleh O."/>
            <person name="Blanc G."/>
            <person name="Decker E.L."/>
            <person name="van Gessel N."/>
            <person name="Grimwood J."/>
            <person name="Hayes R.D."/>
            <person name="Graham S.W."/>
            <person name="Gunter L.E."/>
            <person name="McDaniel S.F."/>
            <person name="Hoernstein S.N.W."/>
            <person name="Larsson A."/>
            <person name="Li F.W."/>
            <person name="Perroud P.F."/>
            <person name="Phillips J."/>
            <person name="Ranjan P."/>
            <person name="Rokshar D.S."/>
            <person name="Rothfels C.J."/>
            <person name="Schneider L."/>
            <person name="Shu S."/>
            <person name="Stevenson D.W."/>
            <person name="Thummler F."/>
            <person name="Tillich M."/>
            <person name="Villarreal Aguilar J.C."/>
            <person name="Widiez T."/>
            <person name="Wong G.K."/>
            <person name="Wymore A."/>
            <person name="Zhang Y."/>
            <person name="Zimmer A.D."/>
            <person name="Quatrano R.S."/>
            <person name="Mayer K.F.X."/>
            <person name="Goodstein D."/>
            <person name="Casacuberta J.M."/>
            <person name="Vandepoele K."/>
            <person name="Reski R."/>
            <person name="Cuming A.C."/>
            <person name="Tuskan G.A."/>
            <person name="Maumus F."/>
            <person name="Salse J."/>
            <person name="Schmutz J."/>
            <person name="Rensing S.A."/>
        </authorList>
    </citation>
    <scope>NUCLEOTIDE SEQUENCE [LARGE SCALE GENOMIC DNA]</scope>
    <source>
        <strain evidence="2 3">cv. Gransden 2004</strain>
    </source>
</reference>
<name>A0A2K1J035_PHYPA</name>
<evidence type="ECO:0000313" key="3">
    <source>
        <dbReference type="Proteomes" id="UP000006727"/>
    </source>
</evidence>